<accession>A0A445J6C6</accession>
<proteinExistence type="predicted"/>
<evidence type="ECO:0000313" key="2">
    <source>
        <dbReference type="Proteomes" id="UP000289340"/>
    </source>
</evidence>
<evidence type="ECO:0000313" key="1">
    <source>
        <dbReference type="EMBL" id="RZB93927.1"/>
    </source>
</evidence>
<sequence length="57" mass="6564">VFVEYRLDLTLKFRFLDDSSGQNSTTLPHTSGFHKLWVSCFGVLGFQYICFIVVEDS</sequence>
<protein>
    <submittedName>
        <fullName evidence="1">Mediator of RNA polymerase II transcription subunit 12 isoform D</fullName>
    </submittedName>
</protein>
<dbReference type="AlphaFoldDB" id="A0A445J6C6"/>
<organism evidence="1 2">
    <name type="scientific">Glycine soja</name>
    <name type="common">Wild soybean</name>
    <dbReference type="NCBI Taxonomy" id="3848"/>
    <lineage>
        <taxon>Eukaryota</taxon>
        <taxon>Viridiplantae</taxon>
        <taxon>Streptophyta</taxon>
        <taxon>Embryophyta</taxon>
        <taxon>Tracheophyta</taxon>
        <taxon>Spermatophyta</taxon>
        <taxon>Magnoliopsida</taxon>
        <taxon>eudicotyledons</taxon>
        <taxon>Gunneridae</taxon>
        <taxon>Pentapetalae</taxon>
        <taxon>rosids</taxon>
        <taxon>fabids</taxon>
        <taxon>Fabales</taxon>
        <taxon>Fabaceae</taxon>
        <taxon>Papilionoideae</taxon>
        <taxon>50 kb inversion clade</taxon>
        <taxon>NPAAA clade</taxon>
        <taxon>indigoferoid/millettioid clade</taxon>
        <taxon>Phaseoleae</taxon>
        <taxon>Glycine</taxon>
        <taxon>Glycine subgen. Soja</taxon>
    </lineage>
</organism>
<reference evidence="1 2" key="1">
    <citation type="submission" date="2018-09" db="EMBL/GenBank/DDBJ databases">
        <title>A high-quality reference genome of wild soybean provides a powerful tool to mine soybean genomes.</title>
        <authorList>
            <person name="Xie M."/>
            <person name="Chung C.Y.L."/>
            <person name="Li M.-W."/>
            <person name="Wong F.-L."/>
            <person name="Chan T.-F."/>
            <person name="Lam H.-M."/>
        </authorList>
    </citation>
    <scope>NUCLEOTIDE SEQUENCE [LARGE SCALE GENOMIC DNA]</scope>
    <source>
        <strain evidence="2">cv. W05</strain>
        <tissue evidence="1">Hypocotyl of etiolated seedlings</tissue>
    </source>
</reference>
<dbReference type="EMBL" id="QZWG01000009">
    <property type="protein sequence ID" value="RZB93927.1"/>
    <property type="molecule type" value="Genomic_DNA"/>
</dbReference>
<name>A0A445J6C6_GLYSO</name>
<gene>
    <name evidence="1" type="ORF">D0Y65_025297</name>
</gene>
<keyword evidence="2" id="KW-1185">Reference proteome</keyword>
<comment type="caution">
    <text evidence="1">The sequence shown here is derived from an EMBL/GenBank/DDBJ whole genome shotgun (WGS) entry which is preliminary data.</text>
</comment>
<feature type="non-terminal residue" evidence="1">
    <location>
        <position position="1"/>
    </location>
</feature>
<dbReference type="Proteomes" id="UP000289340">
    <property type="component" value="Chromosome 9"/>
</dbReference>